<gene>
    <name evidence="1" type="ORF">CILFYP54_00382</name>
</gene>
<accession>A0A6N3B1I0</accession>
<sequence length="79" mass="8766">MEMYTTGAPPRSKGACDAGIAPESKSCWRAAGLRWMYFAAAVLLNHLLLYQEADSRFCSLIAIATDRELIDSHLTNKFV</sequence>
<name>A0A6N3B1I0_9ACTN</name>
<organism evidence="1">
    <name type="scientific">Collinsella intestinalis</name>
    <dbReference type="NCBI Taxonomy" id="147207"/>
    <lineage>
        <taxon>Bacteria</taxon>
        <taxon>Bacillati</taxon>
        <taxon>Actinomycetota</taxon>
        <taxon>Coriobacteriia</taxon>
        <taxon>Coriobacteriales</taxon>
        <taxon>Coriobacteriaceae</taxon>
        <taxon>Collinsella</taxon>
    </lineage>
</organism>
<evidence type="ECO:0000313" key="1">
    <source>
        <dbReference type="EMBL" id="VYT95686.1"/>
    </source>
</evidence>
<dbReference type="EMBL" id="CACRTN010000012">
    <property type="protein sequence ID" value="VYT95686.1"/>
    <property type="molecule type" value="Genomic_DNA"/>
</dbReference>
<dbReference type="AlphaFoldDB" id="A0A6N3B1I0"/>
<reference evidence="1" key="1">
    <citation type="submission" date="2019-11" db="EMBL/GenBank/DDBJ databases">
        <authorList>
            <person name="Feng L."/>
        </authorList>
    </citation>
    <scope>NUCLEOTIDE SEQUENCE</scope>
    <source>
        <strain evidence="1">CintestinalisLFYP54</strain>
    </source>
</reference>
<protein>
    <submittedName>
        <fullName evidence="1">Uncharacterized protein</fullName>
    </submittedName>
</protein>
<proteinExistence type="predicted"/>